<dbReference type="SUPFAM" id="SSF56784">
    <property type="entry name" value="HAD-like"/>
    <property type="match status" value="1"/>
</dbReference>
<sequence length="266" mass="30082">MIKLVITDMDGTFLDSKGEFNRELYQEVKEMMVRKNVAFAACTGKQCDRVEQLFGPEDTKDLWILGDSAARIKRNGEFVYESLIKNQLGLEMIAKLEAHRLDYVIIACTSTGAIMKDTVSDELFNRMKYSYSEVSRVADFNEIDVDFVKISVYDVKEDSFHTRTQLADFFDKAYIVASEGAWIDISDVGVHKGTTVARLQEILGVTHDETMVFGDGLNDLELMEAGLYSFAMRNGFPETKEAANFIARSNDEDGVLRTIQQILTLQ</sequence>
<evidence type="ECO:0008006" key="3">
    <source>
        <dbReference type="Google" id="ProtNLM"/>
    </source>
</evidence>
<accession>A0A4R6ZGA7</accession>
<reference evidence="1 2" key="1">
    <citation type="submission" date="2019-03" db="EMBL/GenBank/DDBJ databases">
        <title>Genomic Encyclopedia of Type Strains, Phase III (KMG-III): the genomes of soil and plant-associated and newly described type strains.</title>
        <authorList>
            <person name="Whitman W."/>
        </authorList>
    </citation>
    <scope>NUCLEOTIDE SEQUENCE [LARGE SCALE GENOMIC DNA]</scope>
    <source>
        <strain evidence="1 2">CECT 7972</strain>
    </source>
</reference>
<dbReference type="Gene3D" id="3.40.50.1000">
    <property type="entry name" value="HAD superfamily/HAD-like"/>
    <property type="match status" value="1"/>
</dbReference>
<dbReference type="EMBL" id="SNZK01000015">
    <property type="protein sequence ID" value="TDR51082.1"/>
    <property type="molecule type" value="Genomic_DNA"/>
</dbReference>
<keyword evidence="2" id="KW-1185">Reference proteome</keyword>
<dbReference type="NCBIfam" id="TIGR01484">
    <property type="entry name" value="HAD-SF-IIB"/>
    <property type="match status" value="1"/>
</dbReference>
<gene>
    <name evidence="1" type="ORF">DFP96_11543</name>
</gene>
<dbReference type="PANTHER" id="PTHR10000">
    <property type="entry name" value="PHOSPHOSERINE PHOSPHATASE"/>
    <property type="match status" value="1"/>
</dbReference>
<dbReference type="GO" id="GO:0005829">
    <property type="term" value="C:cytosol"/>
    <property type="evidence" value="ECO:0007669"/>
    <property type="project" value="TreeGrafter"/>
</dbReference>
<dbReference type="Pfam" id="PF08282">
    <property type="entry name" value="Hydrolase_3"/>
    <property type="match status" value="1"/>
</dbReference>
<dbReference type="GO" id="GO:0000287">
    <property type="term" value="F:magnesium ion binding"/>
    <property type="evidence" value="ECO:0007669"/>
    <property type="project" value="TreeGrafter"/>
</dbReference>
<name>A0A4R6ZGA7_9LIST</name>
<dbReference type="Gene3D" id="3.30.1240.10">
    <property type="match status" value="1"/>
</dbReference>
<dbReference type="GO" id="GO:0016791">
    <property type="term" value="F:phosphatase activity"/>
    <property type="evidence" value="ECO:0007669"/>
    <property type="project" value="TreeGrafter"/>
</dbReference>
<dbReference type="PANTHER" id="PTHR10000:SF53">
    <property type="entry name" value="5-AMINO-6-(5-PHOSPHO-D-RIBITYLAMINO)URACIL PHOSPHATASE YBJI-RELATED"/>
    <property type="match status" value="1"/>
</dbReference>
<evidence type="ECO:0000313" key="2">
    <source>
        <dbReference type="Proteomes" id="UP000295558"/>
    </source>
</evidence>
<dbReference type="AlphaFoldDB" id="A0A4R6ZGA7"/>
<proteinExistence type="predicted"/>
<dbReference type="Proteomes" id="UP000295558">
    <property type="component" value="Unassembled WGS sequence"/>
</dbReference>
<dbReference type="STRING" id="1265846.PROCOU_00260"/>
<dbReference type="InterPro" id="IPR006379">
    <property type="entry name" value="HAD-SF_hydro_IIB"/>
</dbReference>
<dbReference type="InterPro" id="IPR023214">
    <property type="entry name" value="HAD_sf"/>
</dbReference>
<dbReference type="InterPro" id="IPR036412">
    <property type="entry name" value="HAD-like_sf"/>
</dbReference>
<organism evidence="1 2">
    <name type="scientific">Listeria rocourtiae</name>
    <dbReference type="NCBI Taxonomy" id="647910"/>
    <lineage>
        <taxon>Bacteria</taxon>
        <taxon>Bacillati</taxon>
        <taxon>Bacillota</taxon>
        <taxon>Bacilli</taxon>
        <taxon>Bacillales</taxon>
        <taxon>Listeriaceae</taxon>
        <taxon>Listeria</taxon>
    </lineage>
</organism>
<dbReference type="OrthoDB" id="9814970at2"/>
<dbReference type="RefSeq" id="WP_133621116.1">
    <property type="nucleotide sequence ID" value="NZ_JAASUO010000020.1"/>
</dbReference>
<evidence type="ECO:0000313" key="1">
    <source>
        <dbReference type="EMBL" id="TDR51082.1"/>
    </source>
</evidence>
<protein>
    <recommendedName>
        <fullName evidence="3">Cof subfamily protein (Haloacid dehalogenase superfamily)/HAD superfamily hydrolase (TIGR01484 family)</fullName>
    </recommendedName>
</protein>
<comment type="caution">
    <text evidence="1">The sequence shown here is derived from an EMBL/GenBank/DDBJ whole genome shotgun (WGS) entry which is preliminary data.</text>
</comment>